<dbReference type="Pfam" id="PF00501">
    <property type="entry name" value="AMP-binding"/>
    <property type="match status" value="1"/>
</dbReference>
<dbReference type="EMBL" id="JACXVP010000004">
    <property type="protein sequence ID" value="KAG5613329.1"/>
    <property type="molecule type" value="Genomic_DNA"/>
</dbReference>
<dbReference type="Proteomes" id="UP000824120">
    <property type="component" value="Chromosome 4"/>
</dbReference>
<dbReference type="InterPro" id="IPR000873">
    <property type="entry name" value="AMP-dep_synth/lig_dom"/>
</dbReference>
<sequence>MNYENYDPFFPDQPVVDLYLPIWAKLSSFKSKPAFIWAEDGPLVQFSSITYEELNSSAQCISSELLLSLRKNDTVLVLCSPGLEFVEVIFGCQRAGVLAVPISPPHPSFSSGNWHHLLRVVSQTRPKVAIAQREYIKHVEKYVARSSNKKLSEALKKVRWISTEDLNGKKMEMQVENVNFGYNGCNVDDVYLIQYTSGTTAIPKPVLVTAGSAAHNVRVARKAYDLHPNTVVVSWLPQYHDCGLMFLLLTIVSGATCVLTSPNTFVNRPRIWLELISEFKATCTPVPSFALPLVLKRGHAKATVNNPISMLSLMNLIIVNEPIYNDCVEEFVEVFRPFGLNPLAISPSYGLAENGTFVSTSWRSSSFDKFSTYKKLLPSARLDEDLVDIEILVVNEDTNEIVEDGIEGEIWISSPSNAIGYLGHPSLTQQVFNATLKNKVGKCYVRTGDRGVVEGEERFLYVTGRCSDVIKLSNGQEIHPHYLETSTYNSCPNFLRGGCVAAFEMSASEYTCSCCRGGIRKTIMKEEGVGIGLVVLVKIGNVPKTTSGKIQRWLAKYKFMKSQMNIIMQMKFDNNGNIQSRMQKVMQIEKKEAKKGKKVLVVEEEEGLFFAPTNRTLKSSL</sequence>
<protein>
    <recommendedName>
        <fullName evidence="1">AMP-dependent synthetase/ligase domain-containing protein</fullName>
    </recommendedName>
</protein>
<comment type="caution">
    <text evidence="2">The sequence shown here is derived from an EMBL/GenBank/DDBJ whole genome shotgun (WGS) entry which is preliminary data.</text>
</comment>
<dbReference type="AlphaFoldDB" id="A0A9J5ZMF4"/>
<keyword evidence="3" id="KW-1185">Reference proteome</keyword>
<feature type="domain" description="AMP-dependent synthetase/ligase" evidence="1">
    <location>
        <begin position="28"/>
        <end position="422"/>
    </location>
</feature>
<evidence type="ECO:0000313" key="3">
    <source>
        <dbReference type="Proteomes" id="UP000824120"/>
    </source>
</evidence>
<dbReference type="SUPFAM" id="SSF56801">
    <property type="entry name" value="Acetyl-CoA synthetase-like"/>
    <property type="match status" value="1"/>
</dbReference>
<dbReference type="InterPro" id="IPR042099">
    <property type="entry name" value="ANL_N_sf"/>
</dbReference>
<name>A0A9J5ZMF4_SOLCO</name>
<dbReference type="OrthoDB" id="69964at2759"/>
<dbReference type="PANTHER" id="PTHR22754:SF40">
    <property type="entry name" value="OS01G0636300 PROTEIN"/>
    <property type="match status" value="1"/>
</dbReference>
<gene>
    <name evidence="2" type="ORF">H5410_024610</name>
</gene>
<dbReference type="InterPro" id="IPR045851">
    <property type="entry name" value="AMP-bd_C_sf"/>
</dbReference>
<evidence type="ECO:0000313" key="2">
    <source>
        <dbReference type="EMBL" id="KAG5613329.1"/>
    </source>
</evidence>
<reference evidence="2 3" key="1">
    <citation type="submission" date="2020-09" db="EMBL/GenBank/DDBJ databases">
        <title>De no assembly of potato wild relative species, Solanum commersonii.</title>
        <authorList>
            <person name="Cho K."/>
        </authorList>
    </citation>
    <scope>NUCLEOTIDE SEQUENCE [LARGE SCALE GENOMIC DNA]</scope>
    <source>
        <strain evidence="2">LZ3.2</strain>
        <tissue evidence="2">Leaf</tissue>
    </source>
</reference>
<proteinExistence type="predicted"/>
<dbReference type="Gene3D" id="3.40.50.12780">
    <property type="entry name" value="N-terminal domain of ligase-like"/>
    <property type="match status" value="1"/>
</dbReference>
<dbReference type="Gene3D" id="3.30.300.30">
    <property type="match status" value="1"/>
</dbReference>
<organism evidence="2 3">
    <name type="scientific">Solanum commersonii</name>
    <name type="common">Commerson's wild potato</name>
    <name type="synonym">Commerson's nightshade</name>
    <dbReference type="NCBI Taxonomy" id="4109"/>
    <lineage>
        <taxon>Eukaryota</taxon>
        <taxon>Viridiplantae</taxon>
        <taxon>Streptophyta</taxon>
        <taxon>Embryophyta</taxon>
        <taxon>Tracheophyta</taxon>
        <taxon>Spermatophyta</taxon>
        <taxon>Magnoliopsida</taxon>
        <taxon>eudicotyledons</taxon>
        <taxon>Gunneridae</taxon>
        <taxon>Pentapetalae</taxon>
        <taxon>asterids</taxon>
        <taxon>lamiids</taxon>
        <taxon>Solanales</taxon>
        <taxon>Solanaceae</taxon>
        <taxon>Solanoideae</taxon>
        <taxon>Solaneae</taxon>
        <taxon>Solanum</taxon>
    </lineage>
</organism>
<dbReference type="PANTHER" id="PTHR22754">
    <property type="entry name" value="DISCO-INTERACTING PROTEIN 2 DIP2 -RELATED"/>
    <property type="match status" value="1"/>
</dbReference>
<evidence type="ECO:0000259" key="1">
    <source>
        <dbReference type="Pfam" id="PF00501"/>
    </source>
</evidence>
<accession>A0A9J5ZMF4</accession>